<dbReference type="PANTHER" id="PTHR13044:SF14">
    <property type="entry name" value="CRYPTOCEPHAL, ISOFORM A"/>
    <property type="match status" value="1"/>
</dbReference>
<accession>A0A5J5F5J7</accession>
<protein>
    <recommendedName>
        <fullName evidence="7">BZIP domain-containing protein</fullName>
    </recommendedName>
</protein>
<evidence type="ECO:0000256" key="5">
    <source>
        <dbReference type="ARBA" id="ARBA00023242"/>
    </source>
</evidence>
<name>A0A5J5F5J7_9PEZI</name>
<dbReference type="InterPro" id="IPR046347">
    <property type="entry name" value="bZIP_sf"/>
</dbReference>
<feature type="domain" description="BZIP" evidence="7">
    <location>
        <begin position="308"/>
        <end position="371"/>
    </location>
</feature>
<feature type="region of interest" description="Disordered" evidence="6">
    <location>
        <begin position="66"/>
        <end position="90"/>
    </location>
</feature>
<feature type="compositionally biased region" description="Basic residues" evidence="6">
    <location>
        <begin position="314"/>
        <end position="330"/>
    </location>
</feature>
<feature type="compositionally biased region" description="Basic and acidic residues" evidence="6">
    <location>
        <begin position="295"/>
        <end position="305"/>
    </location>
</feature>
<dbReference type="InterPro" id="IPR004827">
    <property type="entry name" value="bZIP"/>
</dbReference>
<dbReference type="AlphaFoldDB" id="A0A5J5F5J7"/>
<reference evidence="8 9" key="1">
    <citation type="submission" date="2019-09" db="EMBL/GenBank/DDBJ databases">
        <title>Draft genome of the ectomycorrhizal ascomycete Sphaerosporella brunnea.</title>
        <authorList>
            <consortium name="DOE Joint Genome Institute"/>
            <person name="Benucci G.M."/>
            <person name="Marozzi G."/>
            <person name="Antonielli L."/>
            <person name="Sanchez S."/>
            <person name="Marco P."/>
            <person name="Wang X."/>
            <person name="Falini L.B."/>
            <person name="Barry K."/>
            <person name="Haridas S."/>
            <person name="Lipzen A."/>
            <person name="Labutti K."/>
            <person name="Grigoriev I.V."/>
            <person name="Murat C."/>
            <person name="Martin F."/>
            <person name="Albertini E."/>
            <person name="Donnini D."/>
            <person name="Bonito G."/>
        </authorList>
    </citation>
    <scope>NUCLEOTIDE SEQUENCE [LARGE SCALE GENOMIC DNA]</scope>
    <source>
        <strain evidence="8 9">Sb_GMNB300</strain>
    </source>
</reference>
<evidence type="ECO:0000256" key="2">
    <source>
        <dbReference type="ARBA" id="ARBA00023015"/>
    </source>
</evidence>
<proteinExistence type="predicted"/>
<dbReference type="CDD" id="cd12193">
    <property type="entry name" value="bZIP_GCN4"/>
    <property type="match status" value="1"/>
</dbReference>
<evidence type="ECO:0000313" key="9">
    <source>
        <dbReference type="Proteomes" id="UP000326924"/>
    </source>
</evidence>
<keyword evidence="5" id="KW-0539">Nucleus</keyword>
<dbReference type="InParanoid" id="A0A5J5F5J7"/>
<dbReference type="Proteomes" id="UP000326924">
    <property type="component" value="Unassembled WGS sequence"/>
</dbReference>
<dbReference type="GO" id="GO:0000977">
    <property type="term" value="F:RNA polymerase II transcription regulatory region sequence-specific DNA binding"/>
    <property type="evidence" value="ECO:0007669"/>
    <property type="project" value="TreeGrafter"/>
</dbReference>
<dbReference type="PANTHER" id="PTHR13044">
    <property type="entry name" value="ACTIVATING TRANSCRIPTION FACTOR ATF 4/5"/>
    <property type="match status" value="1"/>
</dbReference>
<feature type="compositionally biased region" description="Pro residues" evidence="6">
    <location>
        <begin position="239"/>
        <end position="256"/>
    </location>
</feature>
<dbReference type="PROSITE" id="PS50217">
    <property type="entry name" value="BZIP"/>
    <property type="match status" value="1"/>
</dbReference>
<evidence type="ECO:0000256" key="1">
    <source>
        <dbReference type="ARBA" id="ARBA00004123"/>
    </source>
</evidence>
<evidence type="ECO:0000256" key="3">
    <source>
        <dbReference type="ARBA" id="ARBA00023125"/>
    </source>
</evidence>
<dbReference type="PROSITE" id="PS00036">
    <property type="entry name" value="BZIP_BASIC"/>
    <property type="match status" value="1"/>
</dbReference>
<dbReference type="GO" id="GO:0005634">
    <property type="term" value="C:nucleus"/>
    <property type="evidence" value="ECO:0007669"/>
    <property type="project" value="UniProtKB-SubCell"/>
</dbReference>
<keyword evidence="9" id="KW-1185">Reference proteome</keyword>
<evidence type="ECO:0000259" key="7">
    <source>
        <dbReference type="PROSITE" id="PS50217"/>
    </source>
</evidence>
<dbReference type="Gene3D" id="1.20.5.170">
    <property type="match status" value="1"/>
</dbReference>
<keyword evidence="3" id="KW-0238">DNA-binding</keyword>
<keyword evidence="2" id="KW-0805">Transcription regulation</keyword>
<comment type="subcellular location">
    <subcellularLocation>
        <location evidence="1">Nucleus</location>
    </subcellularLocation>
</comment>
<dbReference type="SMART" id="SM00338">
    <property type="entry name" value="BRLZ"/>
    <property type="match status" value="1"/>
</dbReference>
<feature type="compositionally biased region" description="Polar residues" evidence="6">
    <location>
        <begin position="186"/>
        <end position="199"/>
    </location>
</feature>
<dbReference type="OrthoDB" id="2257100at2759"/>
<gene>
    <name evidence="8" type="ORF">FN846DRAFT_1000328</name>
</gene>
<dbReference type="EMBL" id="VXIS01000034">
    <property type="protein sequence ID" value="KAA8911543.1"/>
    <property type="molecule type" value="Genomic_DNA"/>
</dbReference>
<evidence type="ECO:0000256" key="4">
    <source>
        <dbReference type="ARBA" id="ARBA00023163"/>
    </source>
</evidence>
<organism evidence="8 9">
    <name type="scientific">Sphaerosporella brunnea</name>
    <dbReference type="NCBI Taxonomy" id="1250544"/>
    <lineage>
        <taxon>Eukaryota</taxon>
        <taxon>Fungi</taxon>
        <taxon>Dikarya</taxon>
        <taxon>Ascomycota</taxon>
        <taxon>Pezizomycotina</taxon>
        <taxon>Pezizomycetes</taxon>
        <taxon>Pezizales</taxon>
        <taxon>Pyronemataceae</taxon>
        <taxon>Sphaerosporella</taxon>
    </lineage>
</organism>
<dbReference type="SUPFAM" id="SSF57959">
    <property type="entry name" value="Leucine zipper domain"/>
    <property type="match status" value="1"/>
</dbReference>
<feature type="compositionally biased region" description="Polar residues" evidence="6">
    <location>
        <begin position="260"/>
        <end position="282"/>
    </location>
</feature>
<sequence>MIPDAIHDGSSVHWRKVTPPWLSFLGSLLVPNHPSIRHLPQAHTPRPRGVPPLRAQSFPVVSSLPAIPSQPSSPQCLTPQPTGTSGFHRAITYPSNQYDNLLNSIDFDQDLPFDGFHQDNSFFGFDFTLFDSVELEKSIFDNPASSSPSTSSSLDSSAASLTNDYLVDFTTEPFLEDVLTTSSTIARHQAPSSAASQGSEGPPSASDHVLTPPADLSLGLPDLTPHSLGTSSSHTTRLPTPPSSGLPGLPLFPPLGDPTSPSHFTLSSNTPRSPTGTITSSSSRKRKASELASPRPKELVETEIHSDDDDKDVRRKRNTVAARRYRQKKQARMDELEEALEESRKREEMWRMEAQKQRMEAEKWHAMVQFLRENMGAK</sequence>
<keyword evidence="4" id="KW-0804">Transcription</keyword>
<comment type="caution">
    <text evidence="8">The sequence shown here is derived from an EMBL/GenBank/DDBJ whole genome shotgun (WGS) entry which is preliminary data.</text>
</comment>
<feature type="compositionally biased region" description="Polar residues" evidence="6">
    <location>
        <begin position="227"/>
        <end position="237"/>
    </location>
</feature>
<dbReference type="GO" id="GO:0001228">
    <property type="term" value="F:DNA-binding transcription activator activity, RNA polymerase II-specific"/>
    <property type="evidence" value="ECO:0007669"/>
    <property type="project" value="TreeGrafter"/>
</dbReference>
<feature type="compositionally biased region" description="Polar residues" evidence="6">
    <location>
        <begin position="69"/>
        <end position="85"/>
    </location>
</feature>
<evidence type="ECO:0000313" key="8">
    <source>
        <dbReference type="EMBL" id="KAA8911543.1"/>
    </source>
</evidence>
<evidence type="ECO:0000256" key="6">
    <source>
        <dbReference type="SAM" id="MobiDB-lite"/>
    </source>
</evidence>
<feature type="region of interest" description="Disordered" evidence="6">
    <location>
        <begin position="186"/>
        <end position="347"/>
    </location>
</feature>